<evidence type="ECO:0000313" key="3">
    <source>
        <dbReference type="Proteomes" id="UP000054538"/>
    </source>
</evidence>
<feature type="compositionally biased region" description="Acidic residues" evidence="1">
    <location>
        <begin position="25"/>
        <end position="58"/>
    </location>
</feature>
<protein>
    <submittedName>
        <fullName evidence="2">Uncharacterized protein</fullName>
    </submittedName>
</protein>
<evidence type="ECO:0000313" key="2">
    <source>
        <dbReference type="EMBL" id="KIK78603.1"/>
    </source>
</evidence>
<reference evidence="2 3" key="1">
    <citation type="submission" date="2014-04" db="EMBL/GenBank/DDBJ databases">
        <authorList>
            <consortium name="DOE Joint Genome Institute"/>
            <person name="Kuo A."/>
            <person name="Kohler A."/>
            <person name="Jargeat P."/>
            <person name="Nagy L.G."/>
            <person name="Floudas D."/>
            <person name="Copeland A."/>
            <person name="Barry K.W."/>
            <person name="Cichocki N."/>
            <person name="Veneault-Fourrey C."/>
            <person name="LaButti K."/>
            <person name="Lindquist E.A."/>
            <person name="Lipzen A."/>
            <person name="Lundell T."/>
            <person name="Morin E."/>
            <person name="Murat C."/>
            <person name="Sun H."/>
            <person name="Tunlid A."/>
            <person name="Henrissat B."/>
            <person name="Grigoriev I.V."/>
            <person name="Hibbett D.S."/>
            <person name="Martin F."/>
            <person name="Nordberg H.P."/>
            <person name="Cantor M.N."/>
            <person name="Hua S.X."/>
        </authorList>
    </citation>
    <scope>NUCLEOTIDE SEQUENCE [LARGE SCALE GENOMIC DNA]</scope>
    <source>
        <strain evidence="2 3">Ve08.2h10</strain>
    </source>
</reference>
<organism evidence="2 3">
    <name type="scientific">Paxillus rubicundulus Ve08.2h10</name>
    <dbReference type="NCBI Taxonomy" id="930991"/>
    <lineage>
        <taxon>Eukaryota</taxon>
        <taxon>Fungi</taxon>
        <taxon>Dikarya</taxon>
        <taxon>Basidiomycota</taxon>
        <taxon>Agaricomycotina</taxon>
        <taxon>Agaricomycetes</taxon>
        <taxon>Agaricomycetidae</taxon>
        <taxon>Boletales</taxon>
        <taxon>Paxilineae</taxon>
        <taxon>Paxillaceae</taxon>
        <taxon>Paxillus</taxon>
    </lineage>
</organism>
<accession>A0A0D0CT89</accession>
<proteinExistence type="predicted"/>
<feature type="compositionally biased region" description="Polar residues" evidence="1">
    <location>
        <begin position="1"/>
        <end position="10"/>
    </location>
</feature>
<feature type="region of interest" description="Disordered" evidence="1">
    <location>
        <begin position="1"/>
        <end position="81"/>
    </location>
</feature>
<dbReference type="Proteomes" id="UP000054538">
    <property type="component" value="Unassembled WGS sequence"/>
</dbReference>
<gene>
    <name evidence="2" type="ORF">PAXRUDRAFT_16783</name>
</gene>
<keyword evidence="3" id="KW-1185">Reference proteome</keyword>
<feature type="compositionally biased region" description="Basic and acidic residues" evidence="1">
    <location>
        <begin position="11"/>
        <end position="24"/>
    </location>
</feature>
<dbReference type="AlphaFoldDB" id="A0A0D0CT89"/>
<evidence type="ECO:0000256" key="1">
    <source>
        <dbReference type="SAM" id="MobiDB-lite"/>
    </source>
</evidence>
<sequence>MSSSATNDLTKWSDEQLHEHKDGNEEYEEEVEEAEEYCDALEEPEVGLEEELEEEEVVEATKKRGALKGWSKEEAEVDESV</sequence>
<name>A0A0D0CT89_9AGAM</name>
<dbReference type="HOGENOM" id="CLU_159467_0_0_1"/>
<dbReference type="InParanoid" id="A0A0D0CT89"/>
<dbReference type="EMBL" id="KN826535">
    <property type="protein sequence ID" value="KIK78603.1"/>
    <property type="molecule type" value="Genomic_DNA"/>
</dbReference>
<reference evidence="3" key="2">
    <citation type="submission" date="2015-01" db="EMBL/GenBank/DDBJ databases">
        <title>Evolutionary Origins and Diversification of the Mycorrhizal Mutualists.</title>
        <authorList>
            <consortium name="DOE Joint Genome Institute"/>
            <consortium name="Mycorrhizal Genomics Consortium"/>
            <person name="Kohler A."/>
            <person name="Kuo A."/>
            <person name="Nagy L.G."/>
            <person name="Floudas D."/>
            <person name="Copeland A."/>
            <person name="Barry K.W."/>
            <person name="Cichocki N."/>
            <person name="Veneault-Fourrey C."/>
            <person name="LaButti K."/>
            <person name="Lindquist E.A."/>
            <person name="Lipzen A."/>
            <person name="Lundell T."/>
            <person name="Morin E."/>
            <person name="Murat C."/>
            <person name="Riley R."/>
            <person name="Ohm R."/>
            <person name="Sun H."/>
            <person name="Tunlid A."/>
            <person name="Henrissat B."/>
            <person name="Grigoriev I.V."/>
            <person name="Hibbett D.S."/>
            <person name="Martin F."/>
        </authorList>
    </citation>
    <scope>NUCLEOTIDE SEQUENCE [LARGE SCALE GENOMIC DNA]</scope>
    <source>
        <strain evidence="3">Ve08.2h10</strain>
    </source>
</reference>